<evidence type="ECO:0000313" key="3">
    <source>
        <dbReference type="EMBL" id="STP06492.1"/>
    </source>
</evidence>
<evidence type="ECO:0000256" key="1">
    <source>
        <dbReference type="SAM" id="SignalP"/>
    </source>
</evidence>
<dbReference type="RefSeq" id="WP_115012459.1">
    <property type="nucleotide sequence ID" value="NZ_VXKE01000020.1"/>
</dbReference>
<reference evidence="2 5" key="2">
    <citation type="submission" date="2019-09" db="EMBL/GenBank/DDBJ databases">
        <title>Draft genome sequence of various Type strains from the CCUG.</title>
        <authorList>
            <person name="Pineiro-Iglesias B."/>
            <person name="Tunovic T."/>
            <person name="Unosson C."/>
            <person name="Inganas E."/>
            <person name="Ohlen M."/>
            <person name="Cardew S."/>
            <person name="Jensie-Markopoulos S."/>
            <person name="Salva-Serra F."/>
            <person name="Jaen-Luchoro D."/>
            <person name="Karlsson R."/>
            <person name="Svensson-Stadler L."/>
            <person name="Chun J."/>
            <person name="Moore E."/>
        </authorList>
    </citation>
    <scope>NUCLEOTIDE SEQUENCE [LARGE SCALE GENOMIC DNA]</scope>
    <source>
        <strain evidence="2 5">CCUG 32756T</strain>
    </source>
</reference>
<protein>
    <submittedName>
        <fullName evidence="3">Uncharacterized protein</fullName>
    </submittedName>
</protein>
<gene>
    <name evidence="2" type="ORF">F4V45_06980</name>
    <name evidence="3" type="ORF">NCTC12410_02031</name>
</gene>
<accession>A0A377JL43</accession>
<name>A0A377JL43_9HELI</name>
<evidence type="ECO:0000313" key="2">
    <source>
        <dbReference type="EMBL" id="KAA8708177.1"/>
    </source>
</evidence>
<feature type="chain" id="PRO_5036332917" evidence="1">
    <location>
        <begin position="33"/>
        <end position="345"/>
    </location>
</feature>
<sequence length="345" mass="39162">MPCFFSAFQLRCKQLLLKISCVCLLIPSFSYANMPVIDVTAIGNMILQYNQMLEEAIKYEKELSKLGIDTGRVGGILGKLDALTSGALETLSALESLPGTLDSLLAGIKEDCDFLMKDKLFKDMADKFKDNSFADFVTGELKTQTMCLAAVNDSKAMSEVLGDKLAQAQQALKKGDLEKYDQTMQEYNAIHTKQAKINQQMTKDKRTQWNEFYAKYQTKSKDKNVRGYTKSYMNEQMKNLLEQASKAQTQTDFQNFTNQILIEILRVAQLNYEMMMNFNNTMIAMQDIDDNLDKKMAKNLEIDKQKLAENREQLGVFAKDSPFEDLKGEFKKDALGLPVLDFGKK</sequence>
<dbReference type="EMBL" id="VXKE01000020">
    <property type="protein sequence ID" value="KAA8708177.1"/>
    <property type="molecule type" value="Genomic_DNA"/>
</dbReference>
<reference evidence="3 4" key="1">
    <citation type="submission" date="2018-06" db="EMBL/GenBank/DDBJ databases">
        <authorList>
            <consortium name="Pathogen Informatics"/>
            <person name="Doyle S."/>
        </authorList>
    </citation>
    <scope>NUCLEOTIDE SEQUENCE [LARGE SCALE GENOMIC DNA]</scope>
    <source>
        <strain evidence="3 4">NCTC12410</strain>
    </source>
</reference>
<organism evidence="3 4">
    <name type="scientific">Helicobacter canis</name>
    <dbReference type="NCBI Taxonomy" id="29419"/>
    <lineage>
        <taxon>Bacteria</taxon>
        <taxon>Pseudomonadati</taxon>
        <taxon>Campylobacterota</taxon>
        <taxon>Epsilonproteobacteria</taxon>
        <taxon>Campylobacterales</taxon>
        <taxon>Helicobacteraceae</taxon>
        <taxon>Helicobacter</taxon>
    </lineage>
</organism>
<keyword evidence="1" id="KW-0732">Signal</keyword>
<evidence type="ECO:0000313" key="4">
    <source>
        <dbReference type="Proteomes" id="UP000254841"/>
    </source>
</evidence>
<feature type="signal peptide" evidence="1">
    <location>
        <begin position="1"/>
        <end position="32"/>
    </location>
</feature>
<dbReference type="AlphaFoldDB" id="A0A377JL43"/>
<evidence type="ECO:0000313" key="5">
    <source>
        <dbReference type="Proteomes" id="UP000323707"/>
    </source>
</evidence>
<dbReference type="Proteomes" id="UP000254841">
    <property type="component" value="Unassembled WGS sequence"/>
</dbReference>
<dbReference type="Proteomes" id="UP000323707">
    <property type="component" value="Unassembled WGS sequence"/>
</dbReference>
<proteinExistence type="predicted"/>
<dbReference type="EMBL" id="UGHV01000004">
    <property type="protein sequence ID" value="STP06492.1"/>
    <property type="molecule type" value="Genomic_DNA"/>
</dbReference>